<reference evidence="3 4" key="1">
    <citation type="submission" date="2019-03" db="EMBL/GenBank/DDBJ databases">
        <title>Sequencing the genomes of 1000 actinobacteria strains.</title>
        <authorList>
            <person name="Klenk H.-P."/>
        </authorList>
    </citation>
    <scope>NUCLEOTIDE SEQUENCE [LARGE SCALE GENOMIC DNA]</scope>
    <source>
        <strain evidence="3 4">DSM 44969</strain>
    </source>
</reference>
<keyword evidence="4" id="KW-1185">Reference proteome</keyword>
<dbReference type="EMBL" id="SMFZ01000001">
    <property type="protein sequence ID" value="TCK25017.1"/>
    <property type="molecule type" value="Genomic_DNA"/>
</dbReference>
<feature type="transmembrane region" description="Helical" evidence="2">
    <location>
        <begin position="7"/>
        <end position="25"/>
    </location>
</feature>
<evidence type="ECO:0000256" key="1">
    <source>
        <dbReference type="SAM" id="MobiDB-lite"/>
    </source>
</evidence>
<feature type="compositionally biased region" description="Pro residues" evidence="1">
    <location>
        <begin position="216"/>
        <end position="226"/>
    </location>
</feature>
<dbReference type="AlphaFoldDB" id="A0A4R1HR15"/>
<gene>
    <name evidence="3" type="ORF">EV378_0814</name>
</gene>
<name>A0A4R1HR15_PSEEN</name>
<protein>
    <submittedName>
        <fullName evidence="3">Uncharacterized protein</fullName>
    </submittedName>
</protein>
<evidence type="ECO:0000313" key="3">
    <source>
        <dbReference type="EMBL" id="TCK25017.1"/>
    </source>
</evidence>
<sequence length="226" mass="23580">MTSRARWLVLAGIAVVVVVVAWVAGREGGDPSAQDAGGSVRLGPDPGQSVREYRADLARQLPPPGQTVLALVQPTAQLDLDAATALAGPTPVETAVFRIPIPRVQTALRFEPVTGPLPGALRVARDRAAFAASADATRLTGRRHDVAAAERRAYDDPSCRYVLALVVRADRARLDALSADPSVRAVQAAPAGTRTRDLALAPLLPEQRTAADPLPDDGPVPPAPGP</sequence>
<dbReference type="OrthoDB" id="3577451at2"/>
<evidence type="ECO:0000313" key="4">
    <source>
        <dbReference type="Proteomes" id="UP000295560"/>
    </source>
</evidence>
<keyword evidence="2" id="KW-0472">Membrane</keyword>
<feature type="region of interest" description="Disordered" evidence="1">
    <location>
        <begin position="201"/>
        <end position="226"/>
    </location>
</feature>
<dbReference type="RefSeq" id="WP_132421379.1">
    <property type="nucleotide sequence ID" value="NZ_SMFZ01000001.1"/>
</dbReference>
<evidence type="ECO:0000256" key="2">
    <source>
        <dbReference type="SAM" id="Phobius"/>
    </source>
</evidence>
<accession>A0A4R1HR15</accession>
<keyword evidence="2" id="KW-1133">Transmembrane helix</keyword>
<keyword evidence="2" id="KW-0812">Transmembrane</keyword>
<comment type="caution">
    <text evidence="3">The sequence shown here is derived from an EMBL/GenBank/DDBJ whole genome shotgun (WGS) entry which is preliminary data.</text>
</comment>
<proteinExistence type="predicted"/>
<organism evidence="3 4">
    <name type="scientific">Pseudonocardia endophytica</name>
    <dbReference type="NCBI Taxonomy" id="401976"/>
    <lineage>
        <taxon>Bacteria</taxon>
        <taxon>Bacillati</taxon>
        <taxon>Actinomycetota</taxon>
        <taxon>Actinomycetes</taxon>
        <taxon>Pseudonocardiales</taxon>
        <taxon>Pseudonocardiaceae</taxon>
        <taxon>Pseudonocardia</taxon>
    </lineage>
</organism>
<dbReference type="Proteomes" id="UP000295560">
    <property type="component" value="Unassembled WGS sequence"/>
</dbReference>